<evidence type="ECO:0000256" key="3">
    <source>
        <dbReference type="SAM" id="MobiDB-lite"/>
    </source>
</evidence>
<dbReference type="InterPro" id="IPR024843">
    <property type="entry name" value="Dapper"/>
</dbReference>
<keyword evidence="2" id="KW-0175">Coiled coil</keyword>
<accession>A0A8C8Z1Y8</accession>
<feature type="region of interest" description="Disordered" evidence="3">
    <location>
        <begin position="50"/>
        <end position="76"/>
    </location>
</feature>
<organism evidence="4 5">
    <name type="scientific">Prolemur simus</name>
    <name type="common">Greater bamboo lemur</name>
    <name type="synonym">Hapalemur simus</name>
    <dbReference type="NCBI Taxonomy" id="1328070"/>
    <lineage>
        <taxon>Eukaryota</taxon>
        <taxon>Metazoa</taxon>
        <taxon>Chordata</taxon>
        <taxon>Craniata</taxon>
        <taxon>Vertebrata</taxon>
        <taxon>Euteleostomi</taxon>
        <taxon>Mammalia</taxon>
        <taxon>Eutheria</taxon>
        <taxon>Euarchontoglires</taxon>
        <taxon>Primates</taxon>
        <taxon>Strepsirrhini</taxon>
        <taxon>Lemuriformes</taxon>
        <taxon>Lemuridae</taxon>
        <taxon>Prolemur</taxon>
    </lineage>
</organism>
<evidence type="ECO:0000313" key="4">
    <source>
        <dbReference type="Ensembl" id="ENSPSMP00000008808.1"/>
    </source>
</evidence>
<dbReference type="PANTHER" id="PTHR15919">
    <property type="entry name" value="DAPPER-RELATED"/>
    <property type="match status" value="1"/>
</dbReference>
<dbReference type="Proteomes" id="UP000694414">
    <property type="component" value="Unplaced"/>
</dbReference>
<dbReference type="GO" id="GO:0090090">
    <property type="term" value="P:negative regulation of canonical Wnt signaling pathway"/>
    <property type="evidence" value="ECO:0007669"/>
    <property type="project" value="TreeGrafter"/>
</dbReference>
<feature type="compositionally biased region" description="Acidic residues" evidence="3">
    <location>
        <begin position="56"/>
        <end position="69"/>
    </location>
</feature>
<dbReference type="Ensembl" id="ENSPSMT00000010350.1">
    <property type="protein sequence ID" value="ENSPSMP00000008808.1"/>
    <property type="gene ID" value="ENSPSMG00000006455.1"/>
</dbReference>
<protein>
    <submittedName>
        <fullName evidence="4">Dishevelled binding antagonist of beta catenin 3</fullName>
    </submittedName>
</protein>
<sequence length="174" mass="18430">MIRAFSFPVSPERGRLRGWLEGSLAGLCELHWLRERQEYRVQQALRLAQPGMGGAEAEDEEDADEDEDAAAARRAAAALEEQLEALPGLIWDLGQQLGDLSFYEDPSSTGGPDSPPSTFCGDSGFSGSGSYGRLGPSEPRGIYASERPKSLGKVGGGGAPRPGKDGQSVTGLCF</sequence>
<dbReference type="Pfam" id="PF15268">
    <property type="entry name" value="Dapper"/>
    <property type="match status" value="1"/>
</dbReference>
<gene>
    <name evidence="4" type="primary">DACT3</name>
</gene>
<dbReference type="PANTHER" id="PTHR15919:SF1">
    <property type="entry name" value="DAPPER HOMOLOG 3"/>
    <property type="match status" value="1"/>
</dbReference>
<keyword evidence="5" id="KW-1185">Reference proteome</keyword>
<name>A0A8C8Z1Y8_PROSS</name>
<evidence type="ECO:0000313" key="5">
    <source>
        <dbReference type="Proteomes" id="UP000694414"/>
    </source>
</evidence>
<feature type="compositionally biased region" description="Low complexity" evidence="3">
    <location>
        <begin position="105"/>
        <end position="123"/>
    </location>
</feature>
<feature type="region of interest" description="Disordered" evidence="3">
    <location>
        <begin position="102"/>
        <end position="174"/>
    </location>
</feature>
<reference evidence="4" key="2">
    <citation type="submission" date="2025-09" db="UniProtKB">
        <authorList>
            <consortium name="Ensembl"/>
        </authorList>
    </citation>
    <scope>IDENTIFICATION</scope>
</reference>
<comment type="similarity">
    <text evidence="1">Belongs to the dapper family.</text>
</comment>
<dbReference type="GeneTree" id="ENSGT00950000183181"/>
<proteinExistence type="inferred from homology"/>
<dbReference type="AlphaFoldDB" id="A0A8C8Z1Y8"/>
<evidence type="ECO:0000256" key="1">
    <source>
        <dbReference type="ARBA" id="ARBA00010807"/>
    </source>
</evidence>
<reference evidence="4" key="1">
    <citation type="submission" date="2025-08" db="UniProtKB">
        <authorList>
            <consortium name="Ensembl"/>
        </authorList>
    </citation>
    <scope>IDENTIFICATION</scope>
</reference>
<evidence type="ECO:0000256" key="2">
    <source>
        <dbReference type="ARBA" id="ARBA00023054"/>
    </source>
</evidence>
<dbReference type="GO" id="GO:0005737">
    <property type="term" value="C:cytoplasm"/>
    <property type="evidence" value="ECO:0007669"/>
    <property type="project" value="TreeGrafter"/>
</dbReference>